<evidence type="ECO:0000313" key="7">
    <source>
        <dbReference type="Proteomes" id="UP000199006"/>
    </source>
</evidence>
<dbReference type="Gene3D" id="1.10.275.10">
    <property type="entry name" value="Fumarase/aspartase (N-terminal domain)"/>
    <property type="match status" value="1"/>
</dbReference>
<dbReference type="RefSeq" id="WP_089862594.1">
    <property type="nucleotide sequence ID" value="NZ_FOTI01000053.1"/>
</dbReference>
<evidence type="ECO:0000256" key="2">
    <source>
        <dbReference type="ARBA" id="ARBA00022755"/>
    </source>
</evidence>
<dbReference type="Gene3D" id="1.10.40.30">
    <property type="entry name" value="Fumarase/aspartase (C-terminal domain)"/>
    <property type="match status" value="1"/>
</dbReference>
<dbReference type="GO" id="GO:0004018">
    <property type="term" value="F:N6-(1,2-dicarboxyethyl)AMP AMP-lyase (fumarate-forming) activity"/>
    <property type="evidence" value="ECO:0007669"/>
    <property type="project" value="InterPro"/>
</dbReference>
<sequence length="469" mass="52976">MPNRDIFANISPLDHRYARNEAQFTELEKYLSENATIKYQAQVELALVKVLAKRGIAPAKSVAEVEAAIASLTTAEVYAEESKTRHNIRALVNCIQAKVSPATRPYIHFTATSYDIVDTANSLRYQKATQNLILPYLKKLQQSWAQISLREKDQIQIGRTHGQHAVPVTFGFTMAEYVSRLGERIETISVQAEKLIGKFAGAVGAYNASSIFFEDPEEFEAEVLAELGLKPGEHSTQIIAAEPLTDFLHSLVSTFSVLAAFADDMRQLQRSEIAEIGEYFAAEQVGSSTMPHKRNPINYENVKSLWKAFMPRMITVYLDQLSEHQRDLTNSASSRFIPELITALISAAARLTKVSSRMVVDRENLAKNFAQNKQMIVAEPLYILLAAHGHPDAHEAVRKLTLKAQKTDLSLEELVEETTELRDYWQQFSQKQQQLILKPEKYTGIAAQKTEKIVKRWQQKFNYDLKLEG</sequence>
<dbReference type="Pfam" id="PF00206">
    <property type="entry name" value="Lyase_1"/>
    <property type="match status" value="1"/>
</dbReference>
<dbReference type="PANTHER" id="PTHR43172:SF1">
    <property type="entry name" value="ADENYLOSUCCINATE LYASE"/>
    <property type="match status" value="1"/>
</dbReference>
<dbReference type="Proteomes" id="UP000199006">
    <property type="component" value="Unassembled WGS sequence"/>
</dbReference>
<dbReference type="InterPro" id="IPR024083">
    <property type="entry name" value="Fumarase/histidase_N"/>
</dbReference>
<keyword evidence="3 6" id="KW-0456">Lyase</keyword>
<name>A0A1I4MFM2_9FIRM</name>
<evidence type="ECO:0000259" key="5">
    <source>
        <dbReference type="SMART" id="SM00998"/>
    </source>
</evidence>
<accession>A0A1I4MFM2</accession>
<evidence type="ECO:0000313" key="6">
    <source>
        <dbReference type="EMBL" id="SFM02074.1"/>
    </source>
</evidence>
<dbReference type="SUPFAM" id="SSF48557">
    <property type="entry name" value="L-aspartase-like"/>
    <property type="match status" value="1"/>
</dbReference>
<dbReference type="InterPro" id="IPR000362">
    <property type="entry name" value="Fumarate_lyase_fam"/>
</dbReference>
<dbReference type="Pfam" id="PF08328">
    <property type="entry name" value="ASL_C"/>
    <property type="match status" value="1"/>
</dbReference>
<dbReference type="GO" id="GO:0070626">
    <property type="term" value="F:(S)-2-(5-amino-1-(5-phospho-D-ribosyl)imidazole-4-carboxamido) succinate lyase (fumarate-forming) activity"/>
    <property type="evidence" value="ECO:0007669"/>
    <property type="project" value="TreeGrafter"/>
</dbReference>
<keyword evidence="1" id="KW-0028">Amino-acid biosynthesis</keyword>
<dbReference type="InterPro" id="IPR020557">
    <property type="entry name" value="Fumarate_lyase_CS"/>
</dbReference>
<organism evidence="6 7">
    <name type="scientific">Halanaerobium salsuginis</name>
    <dbReference type="NCBI Taxonomy" id="29563"/>
    <lineage>
        <taxon>Bacteria</taxon>
        <taxon>Bacillati</taxon>
        <taxon>Bacillota</taxon>
        <taxon>Clostridia</taxon>
        <taxon>Halanaerobiales</taxon>
        <taxon>Halanaerobiaceae</taxon>
        <taxon>Halanaerobium</taxon>
    </lineage>
</organism>
<dbReference type="CDD" id="cd01595">
    <property type="entry name" value="Adenylsuccinate_lyase_like"/>
    <property type="match status" value="1"/>
</dbReference>
<dbReference type="GO" id="GO:0005829">
    <property type="term" value="C:cytosol"/>
    <property type="evidence" value="ECO:0007669"/>
    <property type="project" value="TreeGrafter"/>
</dbReference>
<proteinExistence type="predicted"/>
<dbReference type="PROSITE" id="PS00163">
    <property type="entry name" value="FUMARATE_LYASES"/>
    <property type="match status" value="1"/>
</dbReference>
<gene>
    <name evidence="6" type="ORF">SAMN02983006_02596</name>
</gene>
<dbReference type="SMART" id="SM00998">
    <property type="entry name" value="ADSL_C"/>
    <property type="match status" value="1"/>
</dbReference>
<dbReference type="PANTHER" id="PTHR43172">
    <property type="entry name" value="ADENYLOSUCCINATE LYASE"/>
    <property type="match status" value="1"/>
</dbReference>
<evidence type="ECO:0000256" key="1">
    <source>
        <dbReference type="ARBA" id="ARBA00022605"/>
    </source>
</evidence>
<dbReference type="Gene3D" id="1.20.200.10">
    <property type="entry name" value="Fumarase/aspartase (Central domain)"/>
    <property type="match status" value="1"/>
</dbReference>
<dbReference type="InterPro" id="IPR019468">
    <property type="entry name" value="AdenyloSucc_lyase_C"/>
</dbReference>
<comment type="function">
    <text evidence="4">Catalyzes two reactions in de novo purine nucleotide biosynthesis. Catalyzes the breakdown of 5-aminoimidazole- (N-succinylocarboxamide) ribotide (SAICAR or 2-[5-amino-1-(5-phospho-beta-D-ribosyl)imidazole-4-carboxamido]succinate) to 5-aminoimidazole-4-carboxamide ribotide (AICAR or 5-amino-1-(5-phospho-beta-D-ribosyl)imidazole-4-carboxamide) and fumarate, and of adenylosuccinate (ADS or N(6)-(1,2-dicarboxyethyl)-AMP) to adenosine monophosphate (AMP) and fumarate.</text>
</comment>
<dbReference type="PRINTS" id="PR00149">
    <property type="entry name" value="FUMRATELYASE"/>
</dbReference>
<dbReference type="STRING" id="29563.SAMN02983006_02596"/>
<dbReference type="EMBL" id="FOTI01000053">
    <property type="protein sequence ID" value="SFM02074.1"/>
    <property type="molecule type" value="Genomic_DNA"/>
</dbReference>
<dbReference type="InterPro" id="IPR022761">
    <property type="entry name" value="Fumarate_lyase_N"/>
</dbReference>
<reference evidence="6 7" key="1">
    <citation type="submission" date="2016-10" db="EMBL/GenBank/DDBJ databases">
        <authorList>
            <person name="de Groot N.N."/>
        </authorList>
    </citation>
    <scope>NUCLEOTIDE SEQUENCE [LARGE SCALE GENOMIC DNA]</scope>
    <source>
        <strain evidence="6 7">ATCC 51327</strain>
    </source>
</reference>
<keyword evidence="2" id="KW-0658">Purine biosynthesis</keyword>
<dbReference type="OrthoDB" id="9768878at2"/>
<dbReference type="InterPro" id="IPR008948">
    <property type="entry name" value="L-Aspartase-like"/>
</dbReference>
<evidence type="ECO:0000256" key="4">
    <source>
        <dbReference type="ARBA" id="ARBA00025012"/>
    </source>
</evidence>
<dbReference type="AlphaFoldDB" id="A0A1I4MFM2"/>
<feature type="domain" description="Adenylosuccinate lyase C-terminal" evidence="5">
    <location>
        <begin position="373"/>
        <end position="454"/>
    </location>
</feature>
<protein>
    <submittedName>
        <fullName evidence="6">Adenylosuccinate lyase</fullName>
    </submittedName>
</protein>
<evidence type="ECO:0000256" key="3">
    <source>
        <dbReference type="ARBA" id="ARBA00023239"/>
    </source>
</evidence>
<dbReference type="GO" id="GO:0008652">
    <property type="term" value="P:amino acid biosynthetic process"/>
    <property type="evidence" value="ECO:0007669"/>
    <property type="project" value="UniProtKB-KW"/>
</dbReference>
<keyword evidence="7" id="KW-1185">Reference proteome</keyword>
<dbReference type="GO" id="GO:0006188">
    <property type="term" value="P:IMP biosynthetic process"/>
    <property type="evidence" value="ECO:0007669"/>
    <property type="project" value="InterPro"/>
</dbReference>
<dbReference type="GO" id="GO:0044208">
    <property type="term" value="P:'de novo' AMP biosynthetic process"/>
    <property type="evidence" value="ECO:0007669"/>
    <property type="project" value="TreeGrafter"/>
</dbReference>
<dbReference type="InterPro" id="IPR013539">
    <property type="entry name" value="PurB_C"/>
</dbReference>